<evidence type="ECO:0000256" key="4">
    <source>
        <dbReference type="ARBA" id="ARBA00023204"/>
    </source>
</evidence>
<comment type="caution">
    <text evidence="6">The sequence shown here is derived from an EMBL/GenBank/DDBJ whole genome shotgun (WGS) entry which is preliminary data.</text>
</comment>
<dbReference type="Proteomes" id="UP000029734">
    <property type="component" value="Unassembled WGS sequence"/>
</dbReference>
<evidence type="ECO:0000313" key="6">
    <source>
        <dbReference type="EMBL" id="KGE19886.1"/>
    </source>
</evidence>
<dbReference type="FunFam" id="3.10.300.10:FF:000001">
    <property type="entry name" value="Putative 3-methyladenine DNA glycosylase"/>
    <property type="match status" value="1"/>
</dbReference>
<name>A0A098MD33_9BACL</name>
<dbReference type="Pfam" id="PF02245">
    <property type="entry name" value="Pur_DNA_glyco"/>
    <property type="match status" value="1"/>
</dbReference>
<dbReference type="InterPro" id="IPR036995">
    <property type="entry name" value="MPG_sf"/>
</dbReference>
<dbReference type="EMBL" id="JQCR01000002">
    <property type="protein sequence ID" value="KGE19886.1"/>
    <property type="molecule type" value="Genomic_DNA"/>
</dbReference>
<reference evidence="6 7" key="1">
    <citation type="submission" date="2014-08" db="EMBL/GenBank/DDBJ databases">
        <authorList>
            <person name="den Bakker H.C."/>
        </authorList>
    </citation>
    <scope>NUCLEOTIDE SEQUENCE [LARGE SCALE GENOMIC DNA]</scope>
    <source>
        <strain evidence="6 7">DSM 18334</strain>
    </source>
</reference>
<dbReference type="InterPro" id="IPR003180">
    <property type="entry name" value="MPG"/>
</dbReference>
<evidence type="ECO:0000256" key="3">
    <source>
        <dbReference type="ARBA" id="ARBA00022801"/>
    </source>
</evidence>
<accession>A0A098MD33</accession>
<reference evidence="6 7" key="2">
    <citation type="submission" date="2014-10" db="EMBL/GenBank/DDBJ databases">
        <title>Comparative genomics of the Paenibacillus odorifer group.</title>
        <authorList>
            <person name="Tsai Y.-C."/>
            <person name="Martin N."/>
            <person name="Korlach J."/>
            <person name="Wiedmann M."/>
        </authorList>
    </citation>
    <scope>NUCLEOTIDE SEQUENCE [LARGE SCALE GENOMIC DNA]</scope>
    <source>
        <strain evidence="6 7">DSM 18334</strain>
    </source>
</reference>
<keyword evidence="4 5" id="KW-0234">DNA repair</keyword>
<dbReference type="STRING" id="268407.PWYN_11485"/>
<dbReference type="eggNOG" id="COG2094">
    <property type="taxonomic scope" value="Bacteria"/>
</dbReference>
<keyword evidence="7" id="KW-1185">Reference proteome</keyword>
<dbReference type="Gene3D" id="3.10.300.10">
    <property type="entry name" value="Methylpurine-DNA glycosylase (MPG)"/>
    <property type="match status" value="1"/>
</dbReference>
<dbReference type="InterPro" id="IPR011034">
    <property type="entry name" value="Formyl_transferase-like_C_sf"/>
</dbReference>
<dbReference type="OrthoDB" id="9794313at2"/>
<evidence type="ECO:0000313" key="7">
    <source>
        <dbReference type="Proteomes" id="UP000029734"/>
    </source>
</evidence>
<keyword evidence="3 5" id="KW-0378">Hydrolase</keyword>
<gene>
    <name evidence="6" type="ORF">PWYN_11485</name>
</gene>
<evidence type="ECO:0000256" key="2">
    <source>
        <dbReference type="ARBA" id="ARBA00022763"/>
    </source>
</evidence>
<sequence length="211" mass="23648">MPLPQSFYNYTALEAAPRLLGQHLIRRTEEGDIVCRIVETESYGGIEDKGSHAYGGRRTTRTEIMFNAGGAAYIYLIYGIHYCLNVVTAEQDNPHAVLIRAVQPLSPADAEYMAVNRNIKIKRASDLSGGPGKLCRALRIDKSLNGTRLDAPGGSLWLEQGDDPATLDIVQAPRINIPYAEEYAIQPWRFYIKDNPYLSVKEKNEQVFTWT</sequence>
<keyword evidence="2 5" id="KW-0227">DNA damage</keyword>
<comment type="similarity">
    <text evidence="1 5">Belongs to the DNA glycosylase MPG family.</text>
</comment>
<dbReference type="CDD" id="cd00540">
    <property type="entry name" value="AAG"/>
    <property type="match status" value="1"/>
</dbReference>
<dbReference type="GO" id="GO:0003677">
    <property type="term" value="F:DNA binding"/>
    <property type="evidence" value="ECO:0007669"/>
    <property type="project" value="InterPro"/>
</dbReference>
<organism evidence="6 7">
    <name type="scientific">Paenibacillus wynnii</name>
    <dbReference type="NCBI Taxonomy" id="268407"/>
    <lineage>
        <taxon>Bacteria</taxon>
        <taxon>Bacillati</taxon>
        <taxon>Bacillota</taxon>
        <taxon>Bacilli</taxon>
        <taxon>Bacillales</taxon>
        <taxon>Paenibacillaceae</taxon>
        <taxon>Paenibacillus</taxon>
    </lineage>
</organism>
<evidence type="ECO:0000256" key="5">
    <source>
        <dbReference type="HAMAP-Rule" id="MF_00527"/>
    </source>
</evidence>
<protein>
    <recommendedName>
        <fullName evidence="5">Putative 3-methyladenine DNA glycosylase</fullName>
        <ecNumber evidence="5">3.2.2.-</ecNumber>
    </recommendedName>
</protein>
<dbReference type="SUPFAM" id="SSF50486">
    <property type="entry name" value="FMT C-terminal domain-like"/>
    <property type="match status" value="1"/>
</dbReference>
<dbReference type="GO" id="GO:0006284">
    <property type="term" value="P:base-excision repair"/>
    <property type="evidence" value="ECO:0007669"/>
    <property type="project" value="InterPro"/>
</dbReference>
<dbReference type="AlphaFoldDB" id="A0A098MD33"/>
<dbReference type="PANTHER" id="PTHR10429:SF0">
    <property type="entry name" value="DNA-3-METHYLADENINE GLYCOSYLASE"/>
    <property type="match status" value="1"/>
</dbReference>
<dbReference type="PANTHER" id="PTHR10429">
    <property type="entry name" value="DNA-3-METHYLADENINE GLYCOSYLASE"/>
    <property type="match status" value="1"/>
</dbReference>
<keyword evidence="6" id="KW-0326">Glycosidase</keyword>
<proteinExistence type="inferred from homology"/>
<dbReference type="GO" id="GO:0003905">
    <property type="term" value="F:alkylbase DNA N-glycosylase activity"/>
    <property type="evidence" value="ECO:0007669"/>
    <property type="project" value="InterPro"/>
</dbReference>
<evidence type="ECO:0000256" key="1">
    <source>
        <dbReference type="ARBA" id="ARBA00009232"/>
    </source>
</evidence>
<dbReference type="NCBIfam" id="TIGR00567">
    <property type="entry name" value="3mg"/>
    <property type="match status" value="1"/>
</dbReference>
<dbReference type="EC" id="3.2.2.-" evidence="5"/>
<dbReference type="HAMAP" id="MF_00527">
    <property type="entry name" value="3MGH"/>
    <property type="match status" value="1"/>
</dbReference>